<dbReference type="EMBL" id="CAAALY010012986">
    <property type="protein sequence ID" value="VEL11826.1"/>
    <property type="molecule type" value="Genomic_DNA"/>
</dbReference>
<organism evidence="1 2">
    <name type="scientific">Protopolystoma xenopodis</name>
    <dbReference type="NCBI Taxonomy" id="117903"/>
    <lineage>
        <taxon>Eukaryota</taxon>
        <taxon>Metazoa</taxon>
        <taxon>Spiralia</taxon>
        <taxon>Lophotrochozoa</taxon>
        <taxon>Platyhelminthes</taxon>
        <taxon>Monogenea</taxon>
        <taxon>Polyopisthocotylea</taxon>
        <taxon>Polystomatidea</taxon>
        <taxon>Polystomatidae</taxon>
        <taxon>Protopolystoma</taxon>
    </lineage>
</organism>
<name>A0A448WHL8_9PLAT</name>
<gene>
    <name evidence="1" type="ORF">PXEA_LOCUS5266</name>
</gene>
<reference evidence="1" key="1">
    <citation type="submission" date="2018-11" db="EMBL/GenBank/DDBJ databases">
        <authorList>
            <consortium name="Pathogen Informatics"/>
        </authorList>
    </citation>
    <scope>NUCLEOTIDE SEQUENCE</scope>
</reference>
<dbReference type="AlphaFoldDB" id="A0A448WHL8"/>
<proteinExistence type="predicted"/>
<dbReference type="Proteomes" id="UP000784294">
    <property type="component" value="Unassembled WGS sequence"/>
</dbReference>
<keyword evidence="2" id="KW-1185">Reference proteome</keyword>
<evidence type="ECO:0000313" key="2">
    <source>
        <dbReference type="Proteomes" id="UP000784294"/>
    </source>
</evidence>
<sequence length="170" mass="18678">MTDRLVIEHGKVVTLSLDAPNPAQNPTCHPALLSWSKAKLVSSPTYRLAEFRQSAHSQNTGEYSFLCTDQADSGKCLAYIDGSNQVPIDRDAWVTTDNTDTVGPELVPFPLGASRLSRERRPPVAGMLHLILIFLQVVQKVLITTEIGANKDSVTAFMSASVQMRVRAWL</sequence>
<comment type="caution">
    <text evidence="1">The sequence shown here is derived from an EMBL/GenBank/DDBJ whole genome shotgun (WGS) entry which is preliminary data.</text>
</comment>
<protein>
    <submittedName>
        <fullName evidence="1">Uncharacterized protein</fullName>
    </submittedName>
</protein>
<evidence type="ECO:0000313" key="1">
    <source>
        <dbReference type="EMBL" id="VEL11826.1"/>
    </source>
</evidence>
<accession>A0A448WHL8</accession>